<keyword evidence="1" id="KW-0560">Oxidoreductase</keyword>
<accession>A0ABV9YXX3</accession>
<evidence type="ECO:0000313" key="2">
    <source>
        <dbReference type="Proteomes" id="UP001595796"/>
    </source>
</evidence>
<dbReference type="Proteomes" id="UP001595796">
    <property type="component" value="Unassembled WGS sequence"/>
</dbReference>
<dbReference type="EC" id="1.11.1.-" evidence="1"/>
<dbReference type="InterPro" id="IPR036102">
    <property type="entry name" value="OsmC/Ohrsf"/>
</dbReference>
<dbReference type="InterPro" id="IPR003718">
    <property type="entry name" value="OsmC/Ohr_fam"/>
</dbReference>
<dbReference type="Gene3D" id="3.30.300.20">
    <property type="match status" value="1"/>
</dbReference>
<keyword evidence="1" id="KW-0575">Peroxidase</keyword>
<organism evidence="1 2">
    <name type="scientific">Flaviflagellibacter deserti</name>
    <dbReference type="NCBI Taxonomy" id="2267266"/>
    <lineage>
        <taxon>Bacteria</taxon>
        <taxon>Pseudomonadati</taxon>
        <taxon>Pseudomonadota</taxon>
        <taxon>Alphaproteobacteria</taxon>
        <taxon>Hyphomicrobiales</taxon>
        <taxon>Flaviflagellibacter</taxon>
    </lineage>
</organism>
<reference evidence="2" key="1">
    <citation type="journal article" date="2019" name="Int. J. Syst. Evol. Microbiol.">
        <title>The Global Catalogue of Microorganisms (GCM) 10K type strain sequencing project: providing services to taxonomists for standard genome sequencing and annotation.</title>
        <authorList>
            <consortium name="The Broad Institute Genomics Platform"/>
            <consortium name="The Broad Institute Genome Sequencing Center for Infectious Disease"/>
            <person name="Wu L."/>
            <person name="Ma J."/>
        </authorList>
    </citation>
    <scope>NUCLEOTIDE SEQUENCE [LARGE SCALE GENOMIC DNA]</scope>
    <source>
        <strain evidence="2">CGMCC 1.16444</strain>
    </source>
</reference>
<evidence type="ECO:0000313" key="1">
    <source>
        <dbReference type="EMBL" id="MFC5066662.1"/>
    </source>
</evidence>
<dbReference type="RefSeq" id="WP_114955431.1">
    <property type="nucleotide sequence ID" value="NZ_JBHSJF010000001.1"/>
</dbReference>
<dbReference type="Pfam" id="PF02566">
    <property type="entry name" value="OsmC"/>
    <property type="match status" value="1"/>
</dbReference>
<dbReference type="EMBL" id="JBHSJF010000001">
    <property type="protein sequence ID" value="MFC5066662.1"/>
    <property type="molecule type" value="Genomic_DNA"/>
</dbReference>
<dbReference type="GO" id="GO:0004601">
    <property type="term" value="F:peroxidase activity"/>
    <property type="evidence" value="ECO:0007669"/>
    <property type="project" value="UniProtKB-KW"/>
</dbReference>
<dbReference type="InterPro" id="IPR015946">
    <property type="entry name" value="KH_dom-like_a/b"/>
</dbReference>
<gene>
    <name evidence="1" type="ORF">ACFPFW_01370</name>
</gene>
<comment type="caution">
    <text evidence="1">The sequence shown here is derived from an EMBL/GenBank/DDBJ whole genome shotgun (WGS) entry which is preliminary data.</text>
</comment>
<dbReference type="SUPFAM" id="SSF82784">
    <property type="entry name" value="OsmC-like"/>
    <property type="match status" value="1"/>
</dbReference>
<keyword evidence="2" id="KW-1185">Reference proteome</keyword>
<protein>
    <submittedName>
        <fullName evidence="1">OsmC family protein</fullName>
        <ecNumber evidence="1">1.11.1.-</ecNumber>
    </submittedName>
</protein>
<proteinExistence type="predicted"/>
<name>A0ABV9YXX3_9HYPH</name>
<sequence length="133" mass="13578">MASVNVDLRSVDGTEAAMGWAAGHTITVDRPDGKAGGLGLGFNGAQLLALAIGGCFCNDLRYTAHTMGVALGKIAVSVRVDMEGEPLLTTNATMVVQCETMDGSDPQAVIAKAKAACMVANSLRQGIPVAIES</sequence>